<accession>A0A5K7Z9N0</accession>
<dbReference type="Proteomes" id="UP000427769">
    <property type="component" value="Chromosome"/>
</dbReference>
<dbReference type="EMBL" id="AP021875">
    <property type="protein sequence ID" value="BBO77415.1"/>
    <property type="molecule type" value="Genomic_DNA"/>
</dbReference>
<gene>
    <name evidence="1" type="ORF">DSCW_48320</name>
</gene>
<evidence type="ECO:0000313" key="1">
    <source>
        <dbReference type="EMBL" id="BBO77415.1"/>
    </source>
</evidence>
<evidence type="ECO:0000313" key="2">
    <source>
        <dbReference type="Proteomes" id="UP000427769"/>
    </source>
</evidence>
<sequence>MVKKYTLFGLLFGTMIILLLSACLLSNDKFNTQPLTNNGKKWRIGYFEGGPFSGYPKTLIALIQGLIELGWLNEIQFPDLDNNTDTEKLWRWISRNVESPYIEFVADAYWSSNWDKSNLRLETKKKVIQRLNQIQDIDLMIAMGTWAGKDLANYEHSVPTVVVAARNPVLSGIIKSSDESGFDHIHARVDPNRYERQVRKFHNIFRFKRLGIVFDKYSSSGRNYAGIEQIEKVAADRNFTIVSCYAPSVQVPIGYAEKTAIECYKELAPKVDAVYLTEHRGLTERSLQKILEPIIENKVPSFSQSISMAVQNGVLMGNSETVYQPVGLFYAKIIANIFNGASPGDLPLVFNDPLRLAINMKTAKMIGYAPAEEIMQATDEVYK</sequence>
<proteinExistence type="predicted"/>
<dbReference type="Gene3D" id="3.40.50.2300">
    <property type="match status" value="2"/>
</dbReference>
<dbReference type="InterPro" id="IPR007487">
    <property type="entry name" value="ABC_transpt-TYRBP-like"/>
</dbReference>
<dbReference type="KEGG" id="dwd:DSCW_48320"/>
<reference evidence="1 2" key="1">
    <citation type="submission" date="2019-11" db="EMBL/GenBank/DDBJ databases">
        <title>Comparative genomics of hydrocarbon-degrading Desulfosarcina strains.</title>
        <authorList>
            <person name="Watanabe M."/>
            <person name="Kojima H."/>
            <person name="Fukui M."/>
        </authorList>
    </citation>
    <scope>NUCLEOTIDE SEQUENCE [LARGE SCALE GENOMIC DNA]</scope>
    <source>
        <strain evidence="1 2">PP31</strain>
    </source>
</reference>
<dbReference type="PANTHER" id="PTHR35271:SF1">
    <property type="entry name" value="ABC TRANSPORTER, SUBSTRATE-BINDING LIPOPROTEIN"/>
    <property type="match status" value="1"/>
</dbReference>
<dbReference type="RefSeq" id="WP_155306162.1">
    <property type="nucleotide sequence ID" value="NZ_AP021875.1"/>
</dbReference>
<dbReference type="PANTHER" id="PTHR35271">
    <property type="entry name" value="ABC TRANSPORTER, SUBSTRATE-BINDING LIPOPROTEIN-RELATED"/>
    <property type="match status" value="1"/>
</dbReference>
<dbReference type="OrthoDB" id="1680494at2"/>
<dbReference type="Pfam" id="PF04392">
    <property type="entry name" value="ABC_sub_bind"/>
    <property type="match status" value="1"/>
</dbReference>
<organism evidence="1 2">
    <name type="scientific">Desulfosarcina widdelii</name>
    <dbReference type="NCBI Taxonomy" id="947919"/>
    <lineage>
        <taxon>Bacteria</taxon>
        <taxon>Pseudomonadati</taxon>
        <taxon>Thermodesulfobacteriota</taxon>
        <taxon>Desulfobacteria</taxon>
        <taxon>Desulfobacterales</taxon>
        <taxon>Desulfosarcinaceae</taxon>
        <taxon>Desulfosarcina</taxon>
    </lineage>
</organism>
<protein>
    <recommendedName>
        <fullName evidence="3">ABC transporter substrate-binding protein</fullName>
    </recommendedName>
</protein>
<name>A0A5K7Z9N0_9BACT</name>
<dbReference type="PROSITE" id="PS51257">
    <property type="entry name" value="PROKAR_LIPOPROTEIN"/>
    <property type="match status" value="1"/>
</dbReference>
<keyword evidence="2" id="KW-1185">Reference proteome</keyword>
<dbReference type="AlphaFoldDB" id="A0A5K7Z9N0"/>
<evidence type="ECO:0008006" key="3">
    <source>
        <dbReference type="Google" id="ProtNLM"/>
    </source>
</evidence>